<accession>A0A9W6SH89</accession>
<reference evidence="5" key="1">
    <citation type="submission" date="2023-03" db="EMBL/GenBank/DDBJ databases">
        <title>Actinorhabdospora filicis NBRC 111898.</title>
        <authorList>
            <person name="Ichikawa N."/>
            <person name="Sato H."/>
            <person name="Tonouchi N."/>
        </authorList>
    </citation>
    <scope>NUCLEOTIDE SEQUENCE</scope>
    <source>
        <strain evidence="5">NBRC 111898</strain>
    </source>
</reference>
<comment type="caution">
    <text evidence="5">The sequence shown here is derived from an EMBL/GenBank/DDBJ whole genome shotgun (WGS) entry which is preliminary data.</text>
</comment>
<comment type="similarity">
    <text evidence="2">Belongs to the DapA family.</text>
</comment>
<evidence type="ECO:0000313" key="5">
    <source>
        <dbReference type="EMBL" id="GLZ75945.1"/>
    </source>
</evidence>
<name>A0A9W6SH89_9ACTN</name>
<dbReference type="PIRSF" id="PIRSF001365">
    <property type="entry name" value="DHDPS"/>
    <property type="match status" value="1"/>
</dbReference>
<gene>
    <name evidence="5" type="ORF">Afil01_07520</name>
</gene>
<feature type="binding site" evidence="4">
    <location>
        <position position="198"/>
    </location>
    <ligand>
        <name>pyruvate</name>
        <dbReference type="ChEBI" id="CHEBI:15361"/>
    </ligand>
</feature>
<evidence type="ECO:0000256" key="1">
    <source>
        <dbReference type="ARBA" id="ARBA00023239"/>
    </source>
</evidence>
<dbReference type="GO" id="GO:0008747">
    <property type="term" value="F:N-acetylneuraminate lyase activity"/>
    <property type="evidence" value="ECO:0007669"/>
    <property type="project" value="TreeGrafter"/>
</dbReference>
<dbReference type="GO" id="GO:0019262">
    <property type="term" value="P:N-acetylneuraminate catabolic process"/>
    <property type="evidence" value="ECO:0007669"/>
    <property type="project" value="TreeGrafter"/>
</dbReference>
<organism evidence="5 6">
    <name type="scientific">Actinorhabdospora filicis</name>
    <dbReference type="NCBI Taxonomy" id="1785913"/>
    <lineage>
        <taxon>Bacteria</taxon>
        <taxon>Bacillati</taxon>
        <taxon>Actinomycetota</taxon>
        <taxon>Actinomycetes</taxon>
        <taxon>Micromonosporales</taxon>
        <taxon>Micromonosporaceae</taxon>
        <taxon>Actinorhabdospora</taxon>
    </lineage>
</organism>
<feature type="active site" description="Schiff-base intermediate with substrate" evidence="3">
    <location>
        <position position="159"/>
    </location>
</feature>
<dbReference type="AlphaFoldDB" id="A0A9W6SH89"/>
<keyword evidence="6" id="KW-1185">Reference proteome</keyword>
<dbReference type="InterPro" id="IPR002220">
    <property type="entry name" value="DapA-like"/>
</dbReference>
<evidence type="ECO:0000313" key="6">
    <source>
        <dbReference type="Proteomes" id="UP001165079"/>
    </source>
</evidence>
<dbReference type="CDD" id="cd00408">
    <property type="entry name" value="DHDPS-like"/>
    <property type="match status" value="1"/>
</dbReference>
<dbReference type="InterPro" id="IPR013785">
    <property type="entry name" value="Aldolase_TIM"/>
</dbReference>
<dbReference type="SMART" id="SM01130">
    <property type="entry name" value="DHDPS"/>
    <property type="match status" value="1"/>
</dbReference>
<keyword evidence="1 2" id="KW-0456">Lyase</keyword>
<dbReference type="Proteomes" id="UP001165079">
    <property type="component" value="Unassembled WGS sequence"/>
</dbReference>
<proteinExistence type="inferred from homology"/>
<evidence type="ECO:0000256" key="2">
    <source>
        <dbReference type="PIRNR" id="PIRNR001365"/>
    </source>
</evidence>
<evidence type="ECO:0000256" key="4">
    <source>
        <dbReference type="PIRSR" id="PIRSR001365-2"/>
    </source>
</evidence>
<protein>
    <submittedName>
        <fullName evidence="5">Dihydrodipicolinate synthase family protein</fullName>
    </submittedName>
</protein>
<sequence>MYHGVIVPLVTPLTDAGEVSPQCVARLIDSVRDEVTAVMPTLSSGEGWLLDEARWRDMVAATVTYAAGLPVLAGVQLPTTDEVVARARVAADLGADAIVVTTPFRKGLSQDELYRHYAVVGEQTALPLFVYHEEAISGNRLDLDTLVRVCALPGVAGIKESSGDAELTRQIARAVPAVPVFEGWENLLVEAEGTAGFIGPLANLEPGLCGLMLRERTQENQDEINAVCERLGLYKDDWYRWTKAELKRRGVIESDRTVVA</sequence>
<dbReference type="SUPFAM" id="SSF51569">
    <property type="entry name" value="Aldolase"/>
    <property type="match status" value="1"/>
</dbReference>
<dbReference type="EMBL" id="BSTX01000001">
    <property type="protein sequence ID" value="GLZ75945.1"/>
    <property type="molecule type" value="Genomic_DNA"/>
</dbReference>
<dbReference type="PANTHER" id="PTHR42849:SF1">
    <property type="entry name" value="N-ACETYLNEURAMINATE LYASE"/>
    <property type="match status" value="1"/>
</dbReference>
<dbReference type="PANTHER" id="PTHR42849">
    <property type="entry name" value="N-ACETYLNEURAMINATE LYASE"/>
    <property type="match status" value="1"/>
</dbReference>
<dbReference type="Pfam" id="PF00701">
    <property type="entry name" value="DHDPS"/>
    <property type="match status" value="1"/>
</dbReference>
<dbReference type="GO" id="GO:0005829">
    <property type="term" value="C:cytosol"/>
    <property type="evidence" value="ECO:0007669"/>
    <property type="project" value="TreeGrafter"/>
</dbReference>
<evidence type="ECO:0000256" key="3">
    <source>
        <dbReference type="PIRSR" id="PIRSR001365-1"/>
    </source>
</evidence>
<feature type="active site" description="Proton donor/acceptor" evidence="3">
    <location>
        <position position="131"/>
    </location>
</feature>
<dbReference type="Gene3D" id="3.20.20.70">
    <property type="entry name" value="Aldolase class I"/>
    <property type="match status" value="1"/>
</dbReference>